<dbReference type="RefSeq" id="WP_105334637.1">
    <property type="nucleotide sequence ID" value="NZ_PUHZ01000007.1"/>
</dbReference>
<feature type="compositionally biased region" description="Low complexity" evidence="5">
    <location>
        <begin position="510"/>
        <end position="604"/>
    </location>
</feature>
<dbReference type="InterPro" id="IPR036465">
    <property type="entry name" value="vWFA_dom_sf"/>
</dbReference>
<dbReference type="SUPFAM" id="SSF53300">
    <property type="entry name" value="vWA-like"/>
    <property type="match status" value="1"/>
</dbReference>
<proteinExistence type="predicted"/>
<feature type="region of interest" description="Disordered" evidence="5">
    <location>
        <begin position="503"/>
        <end position="652"/>
    </location>
</feature>
<accession>A0A2S8GQX7</accession>
<reference evidence="8 9" key="1">
    <citation type="submission" date="2018-02" db="EMBL/GenBank/DDBJ databases">
        <title>Comparative genomes isolates from brazilian mangrove.</title>
        <authorList>
            <person name="Araujo J.E."/>
            <person name="Taketani R.G."/>
            <person name="Silva M.C.P."/>
            <person name="Loureco M.V."/>
            <person name="Andreote F.D."/>
        </authorList>
    </citation>
    <scope>NUCLEOTIDE SEQUENCE [LARGE SCALE GENOMIC DNA]</scope>
    <source>
        <strain evidence="8 9">Nap-Phe MGV</strain>
    </source>
</reference>
<dbReference type="Gene3D" id="3.40.50.410">
    <property type="entry name" value="von Willebrand factor, type A domain"/>
    <property type="match status" value="1"/>
</dbReference>
<evidence type="ECO:0000256" key="2">
    <source>
        <dbReference type="ARBA" id="ARBA00022692"/>
    </source>
</evidence>
<dbReference type="PROSITE" id="PS50234">
    <property type="entry name" value="VWFA"/>
    <property type="match status" value="1"/>
</dbReference>
<dbReference type="EMBL" id="PUHZ01000007">
    <property type="protein sequence ID" value="PQO46838.1"/>
    <property type="molecule type" value="Genomic_DNA"/>
</dbReference>
<dbReference type="Pfam" id="PF13519">
    <property type="entry name" value="VWA_2"/>
    <property type="match status" value="1"/>
</dbReference>
<comment type="caution">
    <text evidence="8">The sequence shown here is derived from an EMBL/GenBank/DDBJ whole genome shotgun (WGS) entry which is preliminary data.</text>
</comment>
<dbReference type="OrthoDB" id="9781333at2"/>
<keyword evidence="1" id="KW-1003">Cell membrane</keyword>
<gene>
    <name evidence="8" type="ORF">C5Y93_06725</name>
</gene>
<evidence type="ECO:0000256" key="4">
    <source>
        <dbReference type="ARBA" id="ARBA00023136"/>
    </source>
</evidence>
<dbReference type="AlphaFoldDB" id="A0A2S8GQX7"/>
<evidence type="ECO:0000256" key="5">
    <source>
        <dbReference type="SAM" id="MobiDB-lite"/>
    </source>
</evidence>
<dbReference type="InterPro" id="IPR011990">
    <property type="entry name" value="TPR-like_helical_dom_sf"/>
</dbReference>
<protein>
    <recommendedName>
        <fullName evidence="7">VWFA domain-containing protein</fullName>
    </recommendedName>
</protein>
<organism evidence="8 9">
    <name type="scientific">Blastopirellula marina</name>
    <dbReference type="NCBI Taxonomy" id="124"/>
    <lineage>
        <taxon>Bacteria</taxon>
        <taxon>Pseudomonadati</taxon>
        <taxon>Planctomycetota</taxon>
        <taxon>Planctomycetia</taxon>
        <taxon>Pirellulales</taxon>
        <taxon>Pirellulaceae</taxon>
        <taxon>Blastopirellula</taxon>
    </lineage>
</organism>
<dbReference type="InterPro" id="IPR002035">
    <property type="entry name" value="VWF_A"/>
</dbReference>
<dbReference type="Gene3D" id="1.25.40.10">
    <property type="entry name" value="Tetratricopeptide repeat domain"/>
    <property type="match status" value="1"/>
</dbReference>
<feature type="transmembrane region" description="Helical" evidence="6">
    <location>
        <begin position="60"/>
        <end position="79"/>
    </location>
</feature>
<evidence type="ECO:0000256" key="3">
    <source>
        <dbReference type="ARBA" id="ARBA00022989"/>
    </source>
</evidence>
<evidence type="ECO:0000313" key="8">
    <source>
        <dbReference type="EMBL" id="PQO46838.1"/>
    </source>
</evidence>
<keyword evidence="2 6" id="KW-0812">Transmembrane</keyword>
<feature type="compositionally biased region" description="Basic and acidic residues" evidence="5">
    <location>
        <begin position="625"/>
        <end position="652"/>
    </location>
</feature>
<dbReference type="PANTHER" id="PTHR22550">
    <property type="entry name" value="SPORE GERMINATION PROTEIN"/>
    <property type="match status" value="1"/>
</dbReference>
<evidence type="ECO:0000313" key="9">
    <source>
        <dbReference type="Proteomes" id="UP000237819"/>
    </source>
</evidence>
<name>A0A2S8GQX7_9BACT</name>
<dbReference type="PANTHER" id="PTHR22550:SF5">
    <property type="entry name" value="LEUCINE ZIPPER PROTEIN 4"/>
    <property type="match status" value="1"/>
</dbReference>
<feature type="domain" description="VWFA" evidence="7">
    <location>
        <begin position="92"/>
        <end position="229"/>
    </location>
</feature>
<evidence type="ECO:0000259" key="7">
    <source>
        <dbReference type="PROSITE" id="PS50234"/>
    </source>
</evidence>
<evidence type="ECO:0000256" key="6">
    <source>
        <dbReference type="SAM" id="Phobius"/>
    </source>
</evidence>
<keyword evidence="3 6" id="KW-1133">Transmembrane helix</keyword>
<dbReference type="SUPFAM" id="SSF48452">
    <property type="entry name" value="TPR-like"/>
    <property type="match status" value="1"/>
</dbReference>
<dbReference type="SMART" id="SM00327">
    <property type="entry name" value="VWA"/>
    <property type="match status" value="1"/>
</dbReference>
<dbReference type="Proteomes" id="UP000237819">
    <property type="component" value="Unassembled WGS sequence"/>
</dbReference>
<feature type="transmembrane region" description="Helical" evidence="6">
    <location>
        <begin position="12"/>
        <end position="30"/>
    </location>
</feature>
<keyword evidence="4 6" id="KW-0472">Membrane</keyword>
<sequence>MDIQIGNLWSLSWLWMVAGAVVVIGIATIARRQALARFVTANLVHRFTAKSSMRRRMVKNLLVIGAMTALVVALIDVRWGKVWRDVPQRGIEAVFVLDVSRSMLAEDAAPNRLQRAKQQIEDLMDAMPGDRVGLVVFAGDSRQMVPLTSHHNDFKKTLAEVGPQDVAVGGSRLGDALECAGKAFLDENGNHRAIIVFTDGEDQESQPVQVAQKLHDERDIRVFTVGLGDMEHGARIPDEHTRRSFVEYQGEQVWSKLDGATLKQVALDGGGAYIPAGTKQVAMDQVYRNYVQQVEAQDFETARIHSYIPRYQWFVGLGLLLLVVDSLFPVTAGAPGTFQVAYQAFGRRGAAAGLVLFLLASNVAAATPAENLVREGNQALGAGEVDKALSVYQEAAAEMPDSPELLYNQAVAQYRNGQIDHARELLVQTMSGADQSLRAKTHYNLGNCDYAEAVQLAQQDKPAAIERLKSALGNYRSALAADSGDADARANAQLAQMLIDQLQQEEEQQDQQQQDQQQQDQQQQDQQQQDQQQQDQQQQDQQQQDQQQQDQQQQDQQQQDQQQQDQQQQDQQQQDQQQQDQQQQDQQQQDQQQQDQQQSSGQPEEMQEEQPQDQKGQPSGVPQFGHEEASEMADSRPMTKEEAQKLLQSVRDRELMRRLQNQQNAERRYVPVDRDW</sequence>
<dbReference type="InterPro" id="IPR050768">
    <property type="entry name" value="UPF0353/GerABKA_families"/>
</dbReference>
<evidence type="ECO:0000256" key="1">
    <source>
        <dbReference type="ARBA" id="ARBA00022475"/>
    </source>
</evidence>